<proteinExistence type="predicted"/>
<feature type="compositionally biased region" description="Basic and acidic residues" evidence="1">
    <location>
        <begin position="33"/>
        <end position="45"/>
    </location>
</feature>
<evidence type="ECO:0000256" key="1">
    <source>
        <dbReference type="SAM" id="MobiDB-lite"/>
    </source>
</evidence>
<gene>
    <name evidence="2" type="ORF">Nepgr_031773</name>
</gene>
<organism evidence="2 3">
    <name type="scientific">Nepenthes gracilis</name>
    <name type="common">Slender pitcher plant</name>
    <dbReference type="NCBI Taxonomy" id="150966"/>
    <lineage>
        <taxon>Eukaryota</taxon>
        <taxon>Viridiplantae</taxon>
        <taxon>Streptophyta</taxon>
        <taxon>Embryophyta</taxon>
        <taxon>Tracheophyta</taxon>
        <taxon>Spermatophyta</taxon>
        <taxon>Magnoliopsida</taxon>
        <taxon>eudicotyledons</taxon>
        <taxon>Gunneridae</taxon>
        <taxon>Pentapetalae</taxon>
        <taxon>Caryophyllales</taxon>
        <taxon>Nepenthaceae</taxon>
        <taxon>Nepenthes</taxon>
    </lineage>
</organism>
<comment type="caution">
    <text evidence="2">The sequence shown here is derived from an EMBL/GenBank/DDBJ whole genome shotgun (WGS) entry which is preliminary data.</text>
</comment>
<accession>A0AAD3THC8</accession>
<protein>
    <submittedName>
        <fullName evidence="2">Uncharacterized protein</fullName>
    </submittedName>
</protein>
<name>A0AAD3THC8_NEPGR</name>
<feature type="region of interest" description="Disordered" evidence="1">
    <location>
        <begin position="15"/>
        <end position="67"/>
    </location>
</feature>
<dbReference type="AlphaFoldDB" id="A0AAD3THC8"/>
<evidence type="ECO:0000313" key="3">
    <source>
        <dbReference type="Proteomes" id="UP001279734"/>
    </source>
</evidence>
<dbReference type="EMBL" id="BSYO01000037">
    <property type="protein sequence ID" value="GMH29930.1"/>
    <property type="molecule type" value="Genomic_DNA"/>
</dbReference>
<sequence>MASTFKNPDWSINSRAELQAGSRPRGFYNSRPIADHRPGFQDTKHPKYNNQDSISGQKQDVSGQYPHPEWVKTKPIWTIAPGTKAIRNY</sequence>
<feature type="compositionally biased region" description="Polar residues" evidence="1">
    <location>
        <begin position="48"/>
        <end position="62"/>
    </location>
</feature>
<reference evidence="2" key="1">
    <citation type="submission" date="2023-05" db="EMBL/GenBank/DDBJ databases">
        <title>Nepenthes gracilis genome sequencing.</title>
        <authorList>
            <person name="Fukushima K."/>
        </authorList>
    </citation>
    <scope>NUCLEOTIDE SEQUENCE</scope>
    <source>
        <strain evidence="2">SING2019-196</strain>
    </source>
</reference>
<keyword evidence="3" id="KW-1185">Reference proteome</keyword>
<dbReference type="Proteomes" id="UP001279734">
    <property type="component" value="Unassembled WGS sequence"/>
</dbReference>
<evidence type="ECO:0000313" key="2">
    <source>
        <dbReference type="EMBL" id="GMH29930.1"/>
    </source>
</evidence>